<sequence length="261" mass="28994">MVGFLVGIEFWAGSRSYRKAYTGGFGKKKGEVDLILRSPCYSWRVWRRRRKAHRKRGRERGPLELTPIGEWDPPRWNPTMGGLLMGLLVGPIHRKWAVDGILMGNSIGIGSRTQTRTAAASLQVQGFEESRRLGDGDGDCEGPAFQPSRPRLRPPPQPRSPLQLRLRRRRRPLRALLRVRRPLRRIPSSLASVSSALFAGVHALAADVHGSHLSVSLAWKGPSPIPIRWVPPGQTGGNNQALLQSRAFHLGRGLRLACPEG</sequence>
<dbReference type="EMBL" id="NMUH01005541">
    <property type="protein sequence ID" value="MQM13046.1"/>
    <property type="molecule type" value="Genomic_DNA"/>
</dbReference>
<dbReference type="Proteomes" id="UP000652761">
    <property type="component" value="Unassembled WGS sequence"/>
</dbReference>
<dbReference type="AlphaFoldDB" id="A0A843WY92"/>
<evidence type="ECO:0000313" key="2">
    <source>
        <dbReference type="EMBL" id="MQM13046.1"/>
    </source>
</evidence>
<name>A0A843WY92_COLES</name>
<gene>
    <name evidence="2" type="ORF">Taro_045966</name>
</gene>
<evidence type="ECO:0000256" key="1">
    <source>
        <dbReference type="SAM" id="MobiDB-lite"/>
    </source>
</evidence>
<feature type="region of interest" description="Disordered" evidence="1">
    <location>
        <begin position="126"/>
        <end position="162"/>
    </location>
</feature>
<accession>A0A843WY92</accession>
<protein>
    <submittedName>
        <fullName evidence="2">Uncharacterized protein</fullName>
    </submittedName>
</protein>
<evidence type="ECO:0000313" key="3">
    <source>
        <dbReference type="Proteomes" id="UP000652761"/>
    </source>
</evidence>
<proteinExistence type="predicted"/>
<comment type="caution">
    <text evidence="2">The sequence shown here is derived from an EMBL/GenBank/DDBJ whole genome shotgun (WGS) entry which is preliminary data.</text>
</comment>
<organism evidence="2 3">
    <name type="scientific">Colocasia esculenta</name>
    <name type="common">Wild taro</name>
    <name type="synonym">Arum esculentum</name>
    <dbReference type="NCBI Taxonomy" id="4460"/>
    <lineage>
        <taxon>Eukaryota</taxon>
        <taxon>Viridiplantae</taxon>
        <taxon>Streptophyta</taxon>
        <taxon>Embryophyta</taxon>
        <taxon>Tracheophyta</taxon>
        <taxon>Spermatophyta</taxon>
        <taxon>Magnoliopsida</taxon>
        <taxon>Liliopsida</taxon>
        <taxon>Araceae</taxon>
        <taxon>Aroideae</taxon>
        <taxon>Colocasieae</taxon>
        <taxon>Colocasia</taxon>
    </lineage>
</organism>
<reference evidence="2" key="1">
    <citation type="submission" date="2017-07" db="EMBL/GenBank/DDBJ databases">
        <title>Taro Niue Genome Assembly and Annotation.</title>
        <authorList>
            <person name="Atibalentja N."/>
            <person name="Keating K."/>
            <person name="Fields C.J."/>
        </authorList>
    </citation>
    <scope>NUCLEOTIDE SEQUENCE</scope>
    <source>
        <strain evidence="2">Niue_2</strain>
        <tissue evidence="2">Leaf</tissue>
    </source>
</reference>
<keyword evidence="3" id="KW-1185">Reference proteome</keyword>